<dbReference type="RefSeq" id="WP_044283994.1">
    <property type="nucleotide sequence ID" value="NZ_JFAD01000010.1"/>
</dbReference>
<dbReference type="PIRSF" id="PIRSF000847">
    <property type="entry name" value="Phos_ph_gly_syn"/>
    <property type="match status" value="1"/>
</dbReference>
<dbReference type="Gene3D" id="1.20.120.1760">
    <property type="match status" value="1"/>
</dbReference>
<evidence type="ECO:0000256" key="11">
    <source>
        <dbReference type="NCBIfam" id="TIGR00560"/>
    </source>
</evidence>
<dbReference type="STRING" id="1188239.MOVI_1270"/>
<evidence type="ECO:0000256" key="4">
    <source>
        <dbReference type="ARBA" id="ARBA00022679"/>
    </source>
</evidence>
<keyword evidence="6" id="KW-1133">Transmembrane helix</keyword>
<keyword evidence="3" id="KW-0444">Lipid biosynthesis</keyword>
<dbReference type="EMBL" id="JFAD01000010">
    <property type="protein sequence ID" value="EXU61355.1"/>
    <property type="molecule type" value="Genomic_DNA"/>
</dbReference>
<dbReference type="PROSITE" id="PS00379">
    <property type="entry name" value="CDP_ALCOHOL_P_TRANSF"/>
    <property type="match status" value="1"/>
</dbReference>
<comment type="similarity">
    <text evidence="2 12">Belongs to the CDP-alcohol phosphatidyltransferase class-I family.</text>
</comment>
<evidence type="ECO:0000313" key="13">
    <source>
        <dbReference type="EMBL" id="EXU61355.1"/>
    </source>
</evidence>
<evidence type="ECO:0000256" key="6">
    <source>
        <dbReference type="ARBA" id="ARBA00022989"/>
    </source>
</evidence>
<keyword evidence="9" id="KW-0594">Phospholipid biosynthesis</keyword>
<sequence length="194" mass="22665">MKKKIDFLFYFINFLTFFRLLGGLIIFILLYLFSKYNYFSLFYIAFFFFVASSLTDFLDGYLARKFSLESELGKIFDPITDKILTTTTFFLLSYLELTPWYLVLVFVLRDIIVDGFRIFLAKKNINVAANFLGKLKTVLQILAIIIIFLGYSISAEIFIKHYYLFNLTTIFAAIISVISGIYYVAPVFKLVKKQ</sequence>
<dbReference type="InterPro" id="IPR050324">
    <property type="entry name" value="CDP-alcohol_PTase-I"/>
</dbReference>
<dbReference type="eggNOG" id="COG0558">
    <property type="taxonomic scope" value="Bacteria"/>
</dbReference>
<keyword evidence="4 12" id="KW-0808">Transferase</keyword>
<proteinExistence type="inferred from homology"/>
<evidence type="ECO:0000256" key="10">
    <source>
        <dbReference type="ARBA" id="ARBA00023264"/>
    </source>
</evidence>
<keyword evidence="8" id="KW-0472">Membrane</keyword>
<protein>
    <recommendedName>
        <fullName evidence="11">CDP-diacylglycerol--glycerol-3-phosphate 3-phosphatidyltransferase</fullName>
        <ecNumber evidence="11">2.7.8.5</ecNumber>
    </recommendedName>
</protein>
<keyword evidence="5" id="KW-0812">Transmembrane</keyword>
<dbReference type="PANTHER" id="PTHR14269">
    <property type="entry name" value="CDP-DIACYLGLYCEROL--GLYCEROL-3-PHOSPHATE 3-PHOSPHATIDYLTRANSFERASE-RELATED"/>
    <property type="match status" value="1"/>
</dbReference>
<dbReference type="GO" id="GO:0016020">
    <property type="term" value="C:membrane"/>
    <property type="evidence" value="ECO:0007669"/>
    <property type="project" value="UniProtKB-SubCell"/>
</dbReference>
<dbReference type="PANTHER" id="PTHR14269:SF62">
    <property type="entry name" value="CDP-DIACYLGLYCEROL--GLYCEROL-3-PHOSPHATE 3-PHOSPHATIDYLTRANSFERASE 1, CHLOROPLASTIC"/>
    <property type="match status" value="1"/>
</dbReference>
<evidence type="ECO:0000256" key="1">
    <source>
        <dbReference type="ARBA" id="ARBA00004141"/>
    </source>
</evidence>
<dbReference type="PATRIC" id="fig|1188239.3.peg.351"/>
<dbReference type="EC" id="2.7.8.5" evidence="11"/>
<dbReference type="GO" id="GO:0008444">
    <property type="term" value="F:CDP-diacylglycerol-glycerol-3-phosphate 3-phosphatidyltransferase activity"/>
    <property type="evidence" value="ECO:0007669"/>
    <property type="project" value="UniProtKB-UniRule"/>
</dbReference>
<dbReference type="GO" id="GO:0046474">
    <property type="term" value="P:glycerophospholipid biosynthetic process"/>
    <property type="evidence" value="ECO:0007669"/>
    <property type="project" value="TreeGrafter"/>
</dbReference>
<evidence type="ECO:0000256" key="12">
    <source>
        <dbReference type="RuleBase" id="RU003750"/>
    </source>
</evidence>
<dbReference type="Pfam" id="PF01066">
    <property type="entry name" value="CDP-OH_P_transf"/>
    <property type="match status" value="1"/>
</dbReference>
<comment type="caution">
    <text evidence="13">The sequence shown here is derived from an EMBL/GenBank/DDBJ whole genome shotgun (WGS) entry which is preliminary data.</text>
</comment>
<dbReference type="InterPro" id="IPR048254">
    <property type="entry name" value="CDP_ALCOHOL_P_TRANSF_CS"/>
</dbReference>
<accession>A0A014MIH9</accession>
<keyword evidence="7" id="KW-0443">Lipid metabolism</keyword>
<dbReference type="InterPro" id="IPR043130">
    <property type="entry name" value="CDP-OH_PTrfase_TM_dom"/>
</dbReference>
<organism evidence="13 14">
    <name type="scientific">Mesomycoplasma ovipneumoniae 14811</name>
    <dbReference type="NCBI Taxonomy" id="1188239"/>
    <lineage>
        <taxon>Bacteria</taxon>
        <taxon>Bacillati</taxon>
        <taxon>Mycoplasmatota</taxon>
        <taxon>Mycoplasmoidales</taxon>
        <taxon>Metamycoplasmataceae</taxon>
        <taxon>Mesomycoplasma</taxon>
    </lineage>
</organism>
<dbReference type="InterPro" id="IPR000462">
    <property type="entry name" value="CDP-OH_P_trans"/>
</dbReference>
<evidence type="ECO:0000256" key="2">
    <source>
        <dbReference type="ARBA" id="ARBA00010441"/>
    </source>
</evidence>
<comment type="subcellular location">
    <subcellularLocation>
        <location evidence="1">Membrane</location>
        <topology evidence="1">Multi-pass membrane protein</topology>
    </subcellularLocation>
</comment>
<gene>
    <name evidence="13" type="primary">pgsA</name>
    <name evidence="13" type="ORF">MOVI_1270</name>
</gene>
<dbReference type="Proteomes" id="UP000020977">
    <property type="component" value="Unassembled WGS sequence"/>
</dbReference>
<evidence type="ECO:0000256" key="7">
    <source>
        <dbReference type="ARBA" id="ARBA00023098"/>
    </source>
</evidence>
<name>A0A014MIH9_9BACT</name>
<evidence type="ECO:0000313" key="14">
    <source>
        <dbReference type="Proteomes" id="UP000020977"/>
    </source>
</evidence>
<evidence type="ECO:0000256" key="8">
    <source>
        <dbReference type="ARBA" id="ARBA00023136"/>
    </source>
</evidence>
<evidence type="ECO:0000256" key="5">
    <source>
        <dbReference type="ARBA" id="ARBA00022692"/>
    </source>
</evidence>
<evidence type="ECO:0000256" key="3">
    <source>
        <dbReference type="ARBA" id="ARBA00022516"/>
    </source>
</evidence>
<dbReference type="InterPro" id="IPR004570">
    <property type="entry name" value="Phosphatidylglycerol_P_synth"/>
</dbReference>
<dbReference type="NCBIfam" id="TIGR00560">
    <property type="entry name" value="pgsA"/>
    <property type="match status" value="1"/>
</dbReference>
<dbReference type="AlphaFoldDB" id="A0A014MIH9"/>
<keyword evidence="10" id="KW-1208">Phospholipid metabolism</keyword>
<reference evidence="13 14" key="1">
    <citation type="submission" date="2014-03" db="EMBL/GenBank/DDBJ databases">
        <title>Genome sequence of Mycoplasma ovipneumoniae strain 14811.</title>
        <authorList>
            <person name="Sirand-Pugnet P."/>
            <person name="Breton M."/>
            <person name="Dordet-Frisoni E."/>
            <person name="Baranowski E."/>
            <person name="Barre A."/>
            <person name="Couture C."/>
            <person name="Dupuy V."/>
            <person name="Gaurivaud P."/>
            <person name="Jacob D."/>
            <person name="Lemaitre C."/>
            <person name="Manso-Silvan L."/>
            <person name="Nikolski M."/>
            <person name="Nouvel L.-X."/>
            <person name="Poumarat F."/>
            <person name="Tardy F."/>
            <person name="Thebault P."/>
            <person name="Theil S."/>
            <person name="Citti C."/>
            <person name="Thiaucourt F."/>
            <person name="Blanchard A."/>
        </authorList>
    </citation>
    <scope>NUCLEOTIDE SEQUENCE [LARGE SCALE GENOMIC DNA]</scope>
    <source>
        <strain evidence="13 14">14811</strain>
    </source>
</reference>
<evidence type="ECO:0000256" key="9">
    <source>
        <dbReference type="ARBA" id="ARBA00023209"/>
    </source>
</evidence>